<reference evidence="1" key="1">
    <citation type="submission" date="2021-04" db="EMBL/GenBank/DDBJ databases">
        <authorList>
            <consortium name="Molecular Ecology Group"/>
        </authorList>
    </citation>
    <scope>NUCLEOTIDE SEQUENCE</scope>
</reference>
<dbReference type="Gene3D" id="2.170.300.10">
    <property type="entry name" value="Tie2 ligand-binding domain superfamily"/>
    <property type="match status" value="1"/>
</dbReference>
<dbReference type="Proteomes" id="UP000678393">
    <property type="component" value="Unassembled WGS sequence"/>
</dbReference>
<keyword evidence="2" id="KW-1185">Reference proteome</keyword>
<dbReference type="EMBL" id="CAJHNH020002255">
    <property type="protein sequence ID" value="CAG5126114.1"/>
    <property type="molecule type" value="Genomic_DNA"/>
</dbReference>
<protein>
    <submittedName>
        <fullName evidence="1">Uncharacterized protein</fullName>
    </submittedName>
</protein>
<dbReference type="OrthoDB" id="547680at2759"/>
<sequence length="113" mass="12005">AQDRLVGFKLQVFISPTRYLYSIVDSNNQAKAIYTINQDAIVIEKVAISSNPSSDFLTLCEVEIYGDSVCAADHYGRDCELACSCPNGEACLVTTGGCPSVCPPGFDGPGCSK</sequence>
<dbReference type="AlphaFoldDB" id="A0A8S3Z978"/>
<proteinExistence type="predicted"/>
<gene>
    <name evidence="1" type="ORF">CUNI_LOCUS11672</name>
</gene>
<evidence type="ECO:0000313" key="1">
    <source>
        <dbReference type="EMBL" id="CAG5126114.1"/>
    </source>
</evidence>
<name>A0A8S3Z978_9EUPU</name>
<evidence type="ECO:0000313" key="2">
    <source>
        <dbReference type="Proteomes" id="UP000678393"/>
    </source>
</evidence>
<feature type="non-terminal residue" evidence="1">
    <location>
        <position position="113"/>
    </location>
</feature>
<accession>A0A8S3Z978</accession>
<comment type="caution">
    <text evidence="1">The sequence shown here is derived from an EMBL/GenBank/DDBJ whole genome shotgun (WGS) entry which is preliminary data.</text>
</comment>
<organism evidence="1 2">
    <name type="scientific">Candidula unifasciata</name>
    <dbReference type="NCBI Taxonomy" id="100452"/>
    <lineage>
        <taxon>Eukaryota</taxon>
        <taxon>Metazoa</taxon>
        <taxon>Spiralia</taxon>
        <taxon>Lophotrochozoa</taxon>
        <taxon>Mollusca</taxon>
        <taxon>Gastropoda</taxon>
        <taxon>Heterobranchia</taxon>
        <taxon>Euthyneura</taxon>
        <taxon>Panpulmonata</taxon>
        <taxon>Eupulmonata</taxon>
        <taxon>Stylommatophora</taxon>
        <taxon>Helicina</taxon>
        <taxon>Helicoidea</taxon>
        <taxon>Geomitridae</taxon>
        <taxon>Candidula</taxon>
    </lineage>
</organism>
<feature type="non-terminal residue" evidence="1">
    <location>
        <position position="1"/>
    </location>
</feature>